<dbReference type="AlphaFoldDB" id="A0A914YX19"/>
<name>A0A914YX19_9BILA</name>
<evidence type="ECO:0000313" key="2">
    <source>
        <dbReference type="WBParaSite" id="PSU_v2.g507.t1"/>
    </source>
</evidence>
<reference evidence="2" key="1">
    <citation type="submission" date="2022-11" db="UniProtKB">
        <authorList>
            <consortium name="WormBaseParasite"/>
        </authorList>
    </citation>
    <scope>IDENTIFICATION</scope>
</reference>
<protein>
    <submittedName>
        <fullName evidence="2">Uncharacterized protein</fullName>
    </submittedName>
</protein>
<proteinExistence type="predicted"/>
<dbReference type="WBParaSite" id="PSU_v2.g507.t1">
    <property type="protein sequence ID" value="PSU_v2.g507.t1"/>
    <property type="gene ID" value="PSU_v2.g507"/>
</dbReference>
<evidence type="ECO:0000313" key="1">
    <source>
        <dbReference type="Proteomes" id="UP000887577"/>
    </source>
</evidence>
<dbReference type="Proteomes" id="UP000887577">
    <property type="component" value="Unplaced"/>
</dbReference>
<sequence length="171" mass="19974">MLGRHEHCVRAFGCATIKYLADDRAYQTKDKARYMCVEKLAHLHPIFIYLNCPHSNYHAKCYDIFSTERVEYDLKNGMKLEEQTVGEILKNHGIDKYCCCKGNECNKINSEMIDYFNPGPPSFQERIDFPDAEFYPGSRVLISEQTKWHQSSASQFYPFLSLLLLTVFFVF</sequence>
<organism evidence="1 2">
    <name type="scientific">Panagrolaimus superbus</name>
    <dbReference type="NCBI Taxonomy" id="310955"/>
    <lineage>
        <taxon>Eukaryota</taxon>
        <taxon>Metazoa</taxon>
        <taxon>Ecdysozoa</taxon>
        <taxon>Nematoda</taxon>
        <taxon>Chromadorea</taxon>
        <taxon>Rhabditida</taxon>
        <taxon>Tylenchina</taxon>
        <taxon>Panagrolaimomorpha</taxon>
        <taxon>Panagrolaimoidea</taxon>
        <taxon>Panagrolaimidae</taxon>
        <taxon>Panagrolaimus</taxon>
    </lineage>
</organism>
<keyword evidence="1" id="KW-1185">Reference proteome</keyword>
<accession>A0A914YX19</accession>